<dbReference type="AlphaFoldDB" id="A0A0S3T9H2"/>
<name>A0A0S3T9H2_PHAAN</name>
<keyword evidence="2" id="KW-1185">Reference proteome</keyword>
<reference evidence="1 2" key="1">
    <citation type="journal article" date="2015" name="Sci. Rep.">
        <title>The power of single molecule real-time sequencing technology in the de novo assembly of a eukaryotic genome.</title>
        <authorList>
            <person name="Sakai H."/>
            <person name="Naito K."/>
            <person name="Ogiso-Tanaka E."/>
            <person name="Takahashi Y."/>
            <person name="Iseki K."/>
            <person name="Muto C."/>
            <person name="Satou K."/>
            <person name="Teruya K."/>
            <person name="Shiroma A."/>
            <person name="Shimoji M."/>
            <person name="Hirano T."/>
            <person name="Itoh T."/>
            <person name="Kaga A."/>
            <person name="Tomooka N."/>
        </authorList>
    </citation>
    <scope>NUCLEOTIDE SEQUENCE [LARGE SCALE GENOMIC DNA]</scope>
    <source>
        <strain evidence="2">cv. Shumari</strain>
    </source>
</reference>
<evidence type="ECO:0000313" key="2">
    <source>
        <dbReference type="Proteomes" id="UP000291084"/>
    </source>
</evidence>
<accession>A0A0S3T9H2</accession>
<dbReference type="Proteomes" id="UP000291084">
    <property type="component" value="Chromosome 11"/>
</dbReference>
<evidence type="ECO:0000313" key="1">
    <source>
        <dbReference type="EMBL" id="BAU01568.1"/>
    </source>
</evidence>
<organism evidence="1 2">
    <name type="scientific">Vigna angularis var. angularis</name>
    <dbReference type="NCBI Taxonomy" id="157739"/>
    <lineage>
        <taxon>Eukaryota</taxon>
        <taxon>Viridiplantae</taxon>
        <taxon>Streptophyta</taxon>
        <taxon>Embryophyta</taxon>
        <taxon>Tracheophyta</taxon>
        <taxon>Spermatophyta</taxon>
        <taxon>Magnoliopsida</taxon>
        <taxon>eudicotyledons</taxon>
        <taxon>Gunneridae</taxon>
        <taxon>Pentapetalae</taxon>
        <taxon>rosids</taxon>
        <taxon>fabids</taxon>
        <taxon>Fabales</taxon>
        <taxon>Fabaceae</taxon>
        <taxon>Papilionoideae</taxon>
        <taxon>50 kb inversion clade</taxon>
        <taxon>NPAAA clade</taxon>
        <taxon>indigoferoid/millettioid clade</taxon>
        <taxon>Phaseoleae</taxon>
        <taxon>Vigna</taxon>
    </lineage>
</organism>
<protein>
    <submittedName>
        <fullName evidence="1">Uncharacterized protein</fullName>
    </submittedName>
</protein>
<proteinExistence type="predicted"/>
<gene>
    <name evidence="1" type="primary">Vigan.11G082900</name>
    <name evidence="1" type="ORF">VIGAN_11082900</name>
</gene>
<feature type="non-terminal residue" evidence="1">
    <location>
        <position position="103"/>
    </location>
</feature>
<dbReference type="EMBL" id="AP015044">
    <property type="protein sequence ID" value="BAU01568.1"/>
    <property type="molecule type" value="Genomic_DNA"/>
</dbReference>
<sequence>MPHRLRQTLSRHDHYLLCKRPPHSRFTTSILASPFESIKPPCHCHLTLILVASHHIFHHVVEALQCHHQPRECHAQPSMLHIINYIRNLQKNPKIANSIDARS</sequence>